<feature type="compositionally biased region" description="Basic and acidic residues" evidence="11">
    <location>
        <begin position="2974"/>
        <end position="2985"/>
    </location>
</feature>
<feature type="region of interest" description="Disordered" evidence="11">
    <location>
        <begin position="2839"/>
        <end position="2878"/>
    </location>
</feature>
<evidence type="ECO:0000256" key="4">
    <source>
        <dbReference type="ARBA" id="ARBA00022741"/>
    </source>
</evidence>
<evidence type="ECO:0000259" key="12">
    <source>
        <dbReference type="PROSITE" id="PS50067"/>
    </source>
</evidence>
<feature type="domain" description="Kinesin motor" evidence="12">
    <location>
        <begin position="3"/>
        <end position="384"/>
    </location>
</feature>
<dbReference type="InterPro" id="IPR008984">
    <property type="entry name" value="SMAD_FHA_dom_sf"/>
</dbReference>
<feature type="compositionally biased region" description="Basic and acidic residues" evidence="11">
    <location>
        <begin position="1032"/>
        <end position="1041"/>
    </location>
</feature>
<name>A0A6P7T930_9MOLL</name>
<dbReference type="GO" id="GO:0005856">
    <property type="term" value="C:cytoskeleton"/>
    <property type="evidence" value="ECO:0007669"/>
    <property type="project" value="UniProtKB-SubCell"/>
</dbReference>
<sequence length="3306" mass="368887">MSNIKVAVRVRPLTKRELELGSHDIVEISGDTINVTNTKVDSQPEYGDSRERVKTFTFDYCYDSSGPPSMPGYASQQLVFQDLGTEVLEAAFDGYNACMFAYGQTSTGKTYTMMGEGEEYGLIPRICEALFSRVDDFIDDNFTFKVDISYLEIYNERVRDLLQAPPVKQSEKYTLKVREHPKDGPYVQDLSRHLIKDNQQIQSLIEKANENRTTSSTHMHQHSSRSHAIVTVTFTQARLEDDLPSEIVSKVHLVDLAGSERASTTQNLNYKDRLKEGANINKSLVTLGNVIKCLAERSMMSMSADNAESWSQGSSDSVMTSSLVTPRRSRSLYVPYRDSVLTWLLKDSLGGNSKTIMISTISPASAYYNETVSTLRYSQRAKSIINKPKINEDSNVTLIKELRKEIEHLRVMLISAQTRKPVPEPCLGVSDLKDNAVSLQESSVFLCEKLEENVAAAKQLTRHWIEKWQETQDILTESDLSIRRPLGKRSSSMGVIVDSQQPHLRGMDDDILNTGIVLYYLKEGKTLIGSDLADREQDIVLTGQDIQPEHCFIQFVDGTVILYPRHNAPCAINGVEVTQPTKLTQGDTVRFGDSLQFRFNNPAEAAKLREFIKNKSSSDSLVMEKDVQTDPKSGSAIDAIPDVPLINKSLPVEQDQSEKIRIKDARVQLQRVKDKLEKAVNTYNKAVQQMQQIQTVQKGKQDELMQYLNDLVANCNQMHMQVTKELSKMKNKQDKGTDTQAKSTSTDEKGSPDKDSESPKSSPNCREEPLKAAIDVNPQLQELQKTWHASEAEVAEYEQKMRLLKEEHNKAMMLKSQEVSSQLERINILKKQKEKLEQLIEEVGHLKRVSKDKLALMHGANTDESVHYDVHLVSLLQDSVNKRDCLRQANETSLPQGQKFTEEELMSKPVGYHNSSSCSKSPQSKSVTSNLKCKKSESSQLNKDKSTARAINRPHNQTQTVSSPSRNGKMLPENIQFNESEKNIAEDHLSDYSDDSLDKTIDEVNPVTQTSKTADSTSHAGSQVSHPNSVQKCDKDFDDVKNGQTQPMQYVKEESTQVIFKVGTKVLAEPSSMNKSESVSPKLTSDACNSKVSPGGGRVGGKNSVDDSGSNTQATLDGQCCSDQPSNQNSTECRHTLAHPTAQASVECHHSPAQSSNLISQIPKKILQLGDIRKVCTSKIPTKRDAIEMDNLKPGSINKVAIKPDIKVDSLKPVSGQYCGQSVEETCPVVEMEMASSPDKPEAKSPSGRNTQETLFQLDDIYGENISLGLKDSPEFPSHQLINPVVEGSCLNPANFAQNSISSEIKGAKQPSNVKSGCCQNDLDKQDCLENVPKSDSEETVEIKLGNKAVFCKISDKKSVRPEGKAQNQSEEVFENSCMSNRLSEFVLSEMKKRQSSKVDSVKSQSPPCKSQQSQTKSSNIPHIVSSERTENVKKDFDKNLTGSKESMVSGKSEQTDFDLIATKNAEPLHGRDCSEMRLRTKSENLPSKVALNSRLVNAPSDQSLVTPEESCLASNSCHLEGNLGENQVDTCLPVRIAPENKDVEAKCKPVPNTKCQKKPIGQCLSSSSLSSPSMTHPLQESNDSPLVRNSKPIISTHSHEERSSYLDQDPGSNVSLPNKTTKLSHCSARTELVTEFSDDNAGKACPLTYIVKVSEEETDVFYNVESTDYKISKIRKTLPATKGFDQIDSLITTESFCADSAGLAKEKPSGAAFNHSSSNSNIPRSETNSKSSSKLAKDSLLHSLDVGKTELEDNPRYSIDRKESLISGSSFCIRASHDHSNETCLLKSKGTLASDSRSILHDGCRQCLQTGTDLQETVVLNGKVKDSTNTIDDSHQKTPTDHNHLTCNSSVVGSPSSRSSNGEWVTCNLGLYGLRRETKLKNMTKCMSDSAISSDLTDVDSGTLSPQPSNIPSWLCSHHPHHHYNHHNHRNFNRLFHLDLPEVNKSTSCANNNPMTPSKPLDLFPWCKSPSSFVGSLLKVRPYSIGRSISVDGLNVWLSKVTTSDLQPTCKNHSNDEMISKYPEPGRLNPSKTLANTPIQSAELCNPHQDSAAEIHPEFETVDPALTEMKQDSYSSSASSSPTSASLYMGQYHTGGSMVNLSQEEFEKLERDLPSDISSLHSGFSGRHGNDNWHHSDVINEPDLIGINDDNDGYLYFKSDDEVRVENFQPKFLSRPTKMAGQKSSRIKFVDAKEQNLQRRYKYHAPNSGWSSTDDSADTTFRYMKATVVKSKNIKGVVGHNSSFINDDDDDDDESVFEDNISQYHHSGKRNRFPVLPHSKSASTTDLPADYPTSPSSYRSVSPSLSSEIAIEDERSMKYKPKLISVGIQTSQNECATQTENQPSLAPDFTIPLHDQILKDSQASNRMPFPIHIPLLIPESGTLHSLPALMLETTNLLKNLTKHLTVDPSLPSPASESSATSFNNNNLKCNTSTQTECKPNVPSAEMFISAPDNSYPQSYLSDKENHSREYFPNMTQAQQNIVNQEQRAYTNGNYSQPSELHINRSANPNSYSSLHQQKKRLYLPLKPDTSTLGSNSSTLDAFKGDMCDSFTYHPQGHPNYREDCQAPAQHYHSYRYQSNSPSEPNAARQHHRSPNDLNPNLVGSAQHFHSTPYKNDVDFSRQFKFNQSSPLPNGNFDRSYHSMKYTTPSANKRPWQDIINYSEYNLDSTVHDIHVNPNWPHSNFRNPSPGAHVPCQDFSGHSYGNNYMNPDVASQQGAGPRHRFRSMTIASNDMSRVRLPLNRHNTLPRSSLSHSPNQPFFQENTAWEPQQPPFQQYATLPRGYKFGSSNLLDYNNDPRHAFDYPDNQNMEDYYNEELSLSLKRSGVTDEYLELLTKSVKSSPTEQPSSSNSITDRPKYRTLSNLTSPSDRPQQNRFNKSLTLPTYKSSQSKSPNTQFTCEGLETKSFSDVANDIGARVEYYGTEKSNDGSSMVDCSQNNDIDTVMKLNQQYSKMISKEKSSAKSQPKHLSQRQKENQSQKQALEKKFKKWEEEQLDIMDMVNLKYLPVSFTVKYLEKKVNHCIAQTDMLLDTLDEDEGTTPTETDDPNSSVAEDQTNEDSSSIVSGFSSSMDQPHLLCHQDQETVSSDRQNESLNNSSELSPNTWLQLQSSIPNLLTDDYATSNESENHTQVDSCDDVIHTDSENDIDTRTYTRYSQSSLTNLSLSGSDQTLPESQYHSVDESHLQGVVTMSAEVFKGHQANMNELSMIHNGLSETEEGKGNGFCQTEGNRRLPRYFNKQVNDCNKQSNSCSSLNNTDALSNMSLRLRHEESLRRNRTALIPTNYQGMTPMPLIYRQRSSSTDH</sequence>
<evidence type="ECO:0000256" key="9">
    <source>
        <dbReference type="PROSITE-ProRule" id="PRU00283"/>
    </source>
</evidence>
<dbReference type="KEGG" id="osn:115221405"/>
<evidence type="ECO:0000256" key="3">
    <source>
        <dbReference type="ARBA" id="ARBA00022553"/>
    </source>
</evidence>
<comment type="subcellular location">
    <subcellularLocation>
        <location evidence="1">Cytoplasm</location>
        <location evidence="1">Cytoskeleton</location>
    </subcellularLocation>
</comment>
<dbReference type="Gene3D" id="3.40.850.10">
    <property type="entry name" value="Kinesin motor domain"/>
    <property type="match status" value="1"/>
</dbReference>
<dbReference type="GO" id="GO:0008017">
    <property type="term" value="F:microtubule binding"/>
    <property type="evidence" value="ECO:0007669"/>
    <property type="project" value="InterPro"/>
</dbReference>
<feature type="region of interest" description="Disordered" evidence="11">
    <location>
        <begin position="2575"/>
        <end position="2610"/>
    </location>
</feature>
<keyword evidence="13" id="KW-1185">Reference proteome</keyword>
<dbReference type="GO" id="GO:0007018">
    <property type="term" value="P:microtubule-based movement"/>
    <property type="evidence" value="ECO:0007669"/>
    <property type="project" value="InterPro"/>
</dbReference>
<feature type="compositionally biased region" description="Basic and acidic residues" evidence="11">
    <location>
        <begin position="725"/>
        <end position="737"/>
    </location>
</feature>
<dbReference type="SUPFAM" id="SSF52540">
    <property type="entry name" value="P-loop containing nucleoside triphosphate hydrolases"/>
    <property type="match status" value="1"/>
</dbReference>
<feature type="compositionally biased region" description="Low complexity" evidence="11">
    <location>
        <begin position="2839"/>
        <end position="2853"/>
    </location>
</feature>
<feature type="coiled-coil region" evidence="10">
    <location>
        <begin position="780"/>
        <end position="849"/>
    </location>
</feature>
<feature type="compositionally biased region" description="Basic and acidic residues" evidence="11">
    <location>
        <begin position="1426"/>
        <end position="1436"/>
    </location>
</feature>
<feature type="compositionally biased region" description="Polar residues" evidence="11">
    <location>
        <begin position="1575"/>
        <end position="1585"/>
    </location>
</feature>
<feature type="region of interest" description="Disordered" evidence="11">
    <location>
        <begin position="1709"/>
        <end position="1735"/>
    </location>
</feature>
<dbReference type="RefSeq" id="XP_029647443.1">
    <property type="nucleotide sequence ID" value="XM_029791583.2"/>
</dbReference>
<comment type="similarity">
    <text evidence="9">Belongs to the TRAFAC class myosin-kinesin ATPase superfamily. Kinesin family.</text>
</comment>
<evidence type="ECO:0000313" key="13">
    <source>
        <dbReference type="Proteomes" id="UP000515154"/>
    </source>
</evidence>
<dbReference type="Proteomes" id="UP000515154">
    <property type="component" value="Linkage group LG18"/>
</dbReference>
<dbReference type="InterPro" id="IPR000253">
    <property type="entry name" value="FHA_dom"/>
</dbReference>
<dbReference type="PANTHER" id="PTHR47117">
    <property type="entry name" value="STAR-RELATED LIPID TRANSFER PROTEIN 9"/>
    <property type="match status" value="1"/>
</dbReference>
<feature type="coiled-coil region" evidence="10">
    <location>
        <begin position="662"/>
        <end position="693"/>
    </location>
</feature>
<feature type="compositionally biased region" description="Acidic residues" evidence="11">
    <location>
        <begin position="3036"/>
        <end position="3048"/>
    </location>
</feature>
<accession>A0A6P7T930</accession>
<keyword evidence="5 9" id="KW-0067">ATP-binding</keyword>
<dbReference type="FunFam" id="3.40.850.10:FF:000021">
    <property type="entry name" value="kinesin-like protein KIF16B isoform X1"/>
    <property type="match status" value="1"/>
</dbReference>
<evidence type="ECO:0000256" key="5">
    <source>
        <dbReference type="ARBA" id="ARBA00022840"/>
    </source>
</evidence>
<feature type="compositionally biased region" description="Basic and acidic residues" evidence="11">
    <location>
        <begin position="745"/>
        <end position="758"/>
    </location>
</feature>
<feature type="compositionally biased region" description="Low complexity" evidence="11">
    <location>
        <begin position="1398"/>
        <end position="1419"/>
    </location>
</feature>
<feature type="region of interest" description="Disordered" evidence="11">
    <location>
        <begin position="911"/>
        <end position="971"/>
    </location>
</feature>
<feature type="region of interest" description="Disordered" evidence="11">
    <location>
        <begin position="3036"/>
        <end position="3104"/>
    </location>
</feature>
<keyword evidence="7 9" id="KW-0505">Motor protein</keyword>
<feature type="compositionally biased region" description="Low complexity" evidence="11">
    <location>
        <begin position="3094"/>
        <end position="3104"/>
    </location>
</feature>
<feature type="region of interest" description="Disordered" evidence="11">
    <location>
        <begin position="3121"/>
        <end position="3143"/>
    </location>
</feature>
<feature type="compositionally biased region" description="Polar residues" evidence="11">
    <location>
        <begin position="3121"/>
        <end position="3135"/>
    </location>
</feature>
<keyword evidence="2" id="KW-0963">Cytoplasm</keyword>
<feature type="region of interest" description="Disordered" evidence="11">
    <location>
        <begin position="2269"/>
        <end position="2300"/>
    </location>
</feature>
<gene>
    <name evidence="14" type="primary">LOC115221405</name>
</gene>
<feature type="compositionally biased region" description="Polar residues" evidence="11">
    <location>
        <begin position="1009"/>
        <end position="1031"/>
    </location>
</feature>
<dbReference type="Pfam" id="PF00225">
    <property type="entry name" value="Kinesin"/>
    <property type="match status" value="1"/>
</dbReference>
<dbReference type="Pfam" id="PF00498">
    <property type="entry name" value="FHA"/>
    <property type="match status" value="1"/>
</dbReference>
<dbReference type="PRINTS" id="PR00380">
    <property type="entry name" value="KINESINHEAVY"/>
</dbReference>
<dbReference type="PROSITE" id="PS50067">
    <property type="entry name" value="KINESIN_MOTOR_2"/>
    <property type="match status" value="1"/>
</dbReference>
<dbReference type="PANTHER" id="PTHR47117:SF6">
    <property type="entry name" value="KINESIN-LIKE PROTEIN KIF16B"/>
    <property type="match status" value="1"/>
</dbReference>
<evidence type="ECO:0000256" key="10">
    <source>
        <dbReference type="SAM" id="Coils"/>
    </source>
</evidence>
<feature type="compositionally biased region" description="Low complexity" evidence="11">
    <location>
        <begin position="915"/>
        <end position="929"/>
    </location>
</feature>
<feature type="compositionally biased region" description="Basic and acidic residues" evidence="11">
    <location>
        <begin position="934"/>
        <end position="947"/>
    </location>
</feature>
<feature type="region of interest" description="Disordered" evidence="11">
    <location>
        <begin position="2957"/>
        <end position="2985"/>
    </location>
</feature>
<dbReference type="FunFam" id="2.60.200.20:FF:000005">
    <property type="entry name" value="Kinesin family member 16B"/>
    <property type="match status" value="1"/>
</dbReference>
<evidence type="ECO:0000256" key="7">
    <source>
        <dbReference type="ARBA" id="ARBA00023175"/>
    </source>
</evidence>
<proteinExistence type="inferred from homology"/>
<dbReference type="InterPro" id="IPR001752">
    <property type="entry name" value="Kinesin_motor_dom"/>
</dbReference>
<evidence type="ECO:0000256" key="1">
    <source>
        <dbReference type="ARBA" id="ARBA00004245"/>
    </source>
</evidence>
<feature type="compositionally biased region" description="Polar residues" evidence="11">
    <location>
        <begin position="1071"/>
        <end position="1092"/>
    </location>
</feature>
<evidence type="ECO:0000256" key="6">
    <source>
        <dbReference type="ARBA" id="ARBA00023054"/>
    </source>
</evidence>
<dbReference type="SUPFAM" id="SSF49879">
    <property type="entry name" value="SMAD/FHA domain"/>
    <property type="match status" value="1"/>
</dbReference>
<feature type="region of interest" description="Disordered" evidence="11">
    <location>
        <begin position="1009"/>
        <end position="1041"/>
    </location>
</feature>
<keyword evidence="8" id="KW-0206">Cytoskeleton</keyword>
<feature type="compositionally biased region" description="Polar residues" evidence="11">
    <location>
        <begin position="954"/>
        <end position="966"/>
    </location>
</feature>
<dbReference type="GO" id="GO:0005524">
    <property type="term" value="F:ATP binding"/>
    <property type="evidence" value="ECO:0007669"/>
    <property type="project" value="UniProtKB-UniRule"/>
</dbReference>
<feature type="compositionally biased region" description="Polar residues" evidence="11">
    <location>
        <begin position="1715"/>
        <end position="1729"/>
    </location>
</feature>
<evidence type="ECO:0000313" key="14">
    <source>
        <dbReference type="RefSeq" id="XP_029647443.1"/>
    </source>
</evidence>
<reference evidence="14" key="1">
    <citation type="submission" date="2025-08" db="UniProtKB">
        <authorList>
            <consortium name="RefSeq"/>
        </authorList>
    </citation>
    <scope>IDENTIFICATION</scope>
</reference>
<feature type="region of interest" description="Disordered" evidence="11">
    <location>
        <begin position="2748"/>
        <end position="2773"/>
    </location>
</feature>
<feature type="compositionally biased region" description="Polar residues" evidence="11">
    <location>
        <begin position="2596"/>
        <end position="2610"/>
    </location>
</feature>
<dbReference type="GO" id="GO:0005737">
    <property type="term" value="C:cytoplasm"/>
    <property type="evidence" value="ECO:0007669"/>
    <property type="project" value="UniProtKB-ARBA"/>
</dbReference>
<dbReference type="Gene3D" id="2.60.200.20">
    <property type="match status" value="1"/>
</dbReference>
<keyword evidence="3" id="KW-0597">Phosphoprotein</keyword>
<feature type="region of interest" description="Disordered" evidence="11">
    <location>
        <begin position="1567"/>
        <end position="1619"/>
    </location>
</feature>
<evidence type="ECO:0000256" key="11">
    <source>
        <dbReference type="SAM" id="MobiDB-lite"/>
    </source>
</evidence>
<feature type="region of interest" description="Disordered" evidence="11">
    <location>
        <begin position="725"/>
        <end position="766"/>
    </location>
</feature>
<keyword evidence="6 10" id="KW-0175">Coiled coil</keyword>
<feature type="region of interest" description="Disordered" evidence="11">
    <location>
        <begin position="1396"/>
        <end position="1436"/>
    </location>
</feature>
<protein>
    <submittedName>
        <fullName evidence="14">Uncharacterized protein LOC115221405 isoform X1</fullName>
    </submittedName>
</protein>
<dbReference type="InterPro" id="IPR036961">
    <property type="entry name" value="Kinesin_motor_dom_sf"/>
</dbReference>
<organism evidence="13 14">
    <name type="scientific">Octopus sinensis</name>
    <name type="common">East Asian common octopus</name>
    <dbReference type="NCBI Taxonomy" id="2607531"/>
    <lineage>
        <taxon>Eukaryota</taxon>
        <taxon>Metazoa</taxon>
        <taxon>Spiralia</taxon>
        <taxon>Lophotrochozoa</taxon>
        <taxon>Mollusca</taxon>
        <taxon>Cephalopoda</taxon>
        <taxon>Coleoidea</taxon>
        <taxon>Octopodiformes</taxon>
        <taxon>Octopoda</taxon>
        <taxon>Incirrata</taxon>
        <taxon>Octopodidae</taxon>
        <taxon>Octopus</taxon>
    </lineage>
</organism>
<feature type="compositionally biased region" description="Low complexity" evidence="11">
    <location>
        <begin position="3062"/>
        <end position="3072"/>
    </location>
</feature>
<dbReference type="GO" id="GO:0003777">
    <property type="term" value="F:microtubule motor activity"/>
    <property type="evidence" value="ECO:0007669"/>
    <property type="project" value="InterPro"/>
</dbReference>
<dbReference type="InterPro" id="IPR027417">
    <property type="entry name" value="P-loop_NTPase"/>
</dbReference>
<dbReference type="InterPro" id="IPR019821">
    <property type="entry name" value="Kinesin_motor_CS"/>
</dbReference>
<evidence type="ECO:0000256" key="8">
    <source>
        <dbReference type="ARBA" id="ARBA00023212"/>
    </source>
</evidence>
<keyword evidence="4 9" id="KW-0547">Nucleotide-binding</keyword>
<evidence type="ECO:0000256" key="2">
    <source>
        <dbReference type="ARBA" id="ARBA00022490"/>
    </source>
</evidence>
<feature type="region of interest" description="Disordered" evidence="11">
    <location>
        <begin position="1069"/>
        <end position="1112"/>
    </location>
</feature>
<feature type="compositionally biased region" description="Polar residues" evidence="11">
    <location>
        <begin position="2862"/>
        <end position="2878"/>
    </location>
</feature>
<dbReference type="CDD" id="cd22708">
    <property type="entry name" value="FHA_KIF16"/>
    <property type="match status" value="1"/>
</dbReference>
<dbReference type="SMART" id="SM00129">
    <property type="entry name" value="KISc"/>
    <property type="match status" value="1"/>
</dbReference>
<feature type="binding site" evidence="9">
    <location>
        <begin position="103"/>
        <end position="110"/>
    </location>
    <ligand>
        <name>ATP</name>
        <dbReference type="ChEBI" id="CHEBI:30616"/>
    </ligand>
</feature>
<dbReference type="PROSITE" id="PS00411">
    <property type="entry name" value="KINESIN_MOTOR_1"/>
    <property type="match status" value="1"/>
</dbReference>